<dbReference type="KEGG" id="scoe:CP976_06785"/>
<organism evidence="1 2">
    <name type="scientific">Streptomyces coeruleorubidus</name>
    <dbReference type="NCBI Taxonomy" id="116188"/>
    <lineage>
        <taxon>Bacteria</taxon>
        <taxon>Bacillati</taxon>
        <taxon>Actinomycetota</taxon>
        <taxon>Actinomycetes</taxon>
        <taxon>Kitasatosporales</taxon>
        <taxon>Streptomycetaceae</taxon>
        <taxon>Streptomyces</taxon>
    </lineage>
</organism>
<evidence type="ECO:0000313" key="1">
    <source>
        <dbReference type="EMBL" id="QEV23877.1"/>
    </source>
</evidence>
<dbReference type="AlphaFoldDB" id="A0A5J6I464"/>
<dbReference type="EMBL" id="CP023694">
    <property type="protein sequence ID" value="QEV23877.1"/>
    <property type="molecule type" value="Genomic_DNA"/>
</dbReference>
<dbReference type="GeneID" id="91415792"/>
<accession>A0A5J6I464</accession>
<name>A0A5J6I464_STRC4</name>
<dbReference type="Proteomes" id="UP000326598">
    <property type="component" value="Chromosome"/>
</dbReference>
<dbReference type="RefSeq" id="WP_150479501.1">
    <property type="nucleotide sequence ID" value="NZ_BMTB01000010.1"/>
</dbReference>
<sequence>MSQRVWIRTGSSLTPYTTVDPKPIPAADLDEHGHLWSYDGGVSDLDAPYTCVLCCEPQWRAYGDPCKEAGTLDAWNAQRSAWIEKNRLDKAPPANAGWSDSWALPVPA</sequence>
<gene>
    <name evidence="1" type="ORF">CP976_06785</name>
</gene>
<reference evidence="1 2" key="1">
    <citation type="submission" date="2017-09" db="EMBL/GenBank/DDBJ databases">
        <authorList>
            <person name="Lee N."/>
            <person name="Cho B.-K."/>
        </authorList>
    </citation>
    <scope>NUCLEOTIDE SEQUENCE [LARGE SCALE GENOMIC DNA]</scope>
    <source>
        <strain evidence="1 2">ATCC 13740</strain>
    </source>
</reference>
<proteinExistence type="predicted"/>
<evidence type="ECO:0000313" key="2">
    <source>
        <dbReference type="Proteomes" id="UP000326598"/>
    </source>
</evidence>
<protein>
    <submittedName>
        <fullName evidence="1">Uncharacterized protein</fullName>
    </submittedName>
</protein>